<evidence type="ECO:0000313" key="3">
    <source>
        <dbReference type="Proteomes" id="UP000059113"/>
    </source>
</evidence>
<dbReference type="InterPro" id="IPR014115">
    <property type="entry name" value="TrbI_Ftype"/>
</dbReference>
<dbReference type="STRING" id="1648404.CP97_00425"/>
<gene>
    <name evidence="2" type="ORF">CP97_00425</name>
</gene>
<evidence type="ECO:0000313" key="2">
    <source>
        <dbReference type="EMBL" id="AKQ43008.2"/>
    </source>
</evidence>
<accession>A0A0H4W0H7</accession>
<dbReference type="EMBL" id="CP011310">
    <property type="protein sequence ID" value="AKQ43008.2"/>
    <property type="molecule type" value="Genomic_DNA"/>
</dbReference>
<dbReference type="AlphaFoldDB" id="A0A0H4W0H7"/>
<dbReference type="KEGG" id="ery:CP97_00425"/>
<dbReference type="Pfam" id="PF09677">
    <property type="entry name" value="TrbI_Ftype"/>
    <property type="match status" value="1"/>
</dbReference>
<protein>
    <recommendedName>
        <fullName evidence="4">Type-F conjugative transfer system protein (TrbI_Ftype)</fullName>
    </recommendedName>
</protein>
<organism evidence="2 3">
    <name type="scientific">Aurantiacibacter atlanticus</name>
    <dbReference type="NCBI Taxonomy" id="1648404"/>
    <lineage>
        <taxon>Bacteria</taxon>
        <taxon>Pseudomonadati</taxon>
        <taxon>Pseudomonadota</taxon>
        <taxon>Alphaproteobacteria</taxon>
        <taxon>Sphingomonadales</taxon>
        <taxon>Erythrobacteraceae</taxon>
        <taxon>Aurantiacibacter</taxon>
    </lineage>
</organism>
<evidence type="ECO:0000256" key="1">
    <source>
        <dbReference type="SAM" id="Phobius"/>
    </source>
</evidence>
<dbReference type="Proteomes" id="UP000059113">
    <property type="component" value="Chromosome"/>
</dbReference>
<reference evidence="2 3" key="1">
    <citation type="journal article" date="2015" name="Int. J. Syst. Evol. Microbiol.">
        <title>Erythrobacter atlanticus sp. nov., a bacterium from ocean sediment able to degrade polycyclic aromatic hydrocarbons.</title>
        <authorList>
            <person name="Zhuang L."/>
            <person name="Liu Y."/>
            <person name="Wang L."/>
            <person name="Wang W."/>
            <person name="Shao Z."/>
        </authorList>
    </citation>
    <scope>NUCLEOTIDE SEQUENCE [LARGE SCALE GENOMIC DNA]</scope>
    <source>
        <strain evidence="3">s21-N3</strain>
    </source>
</reference>
<evidence type="ECO:0008006" key="4">
    <source>
        <dbReference type="Google" id="ProtNLM"/>
    </source>
</evidence>
<dbReference type="RefSeq" id="WP_227819628.1">
    <property type="nucleotide sequence ID" value="NZ_CP011310.1"/>
</dbReference>
<keyword evidence="3" id="KW-1185">Reference proteome</keyword>
<feature type="transmembrane region" description="Helical" evidence="1">
    <location>
        <begin position="14"/>
        <end position="34"/>
    </location>
</feature>
<keyword evidence="1" id="KW-0472">Membrane</keyword>
<proteinExistence type="predicted"/>
<sequence>MADTNRLQSFNQPLLLKIAAVLAIAAALLWAAWVSRELTEPRQEIVTVRLAETIAAFVDAEARETRDPETSQARVLAFLKASERAVTDMGTGGRVVLVGEAVLAGGAPDATEELRMRIAGQLGQGDGQ</sequence>
<name>A0A0H4W0H7_9SPHN</name>
<keyword evidence="1" id="KW-0812">Transmembrane</keyword>
<reference evidence="3" key="2">
    <citation type="submission" date="2015-04" db="EMBL/GenBank/DDBJ databases">
        <title>The complete genome sequence of Erythrobacter sp. s21-N3.</title>
        <authorList>
            <person name="Zhuang L."/>
            <person name="Liu Y."/>
            <person name="Shao Z."/>
        </authorList>
    </citation>
    <scope>NUCLEOTIDE SEQUENCE [LARGE SCALE GENOMIC DNA]</scope>
    <source>
        <strain evidence="3">s21-N3</strain>
    </source>
</reference>
<keyword evidence="1" id="KW-1133">Transmembrane helix</keyword>